<keyword evidence="1" id="KW-0812">Transmembrane</keyword>
<dbReference type="EMBL" id="BLKM01000530">
    <property type="protein sequence ID" value="GFG35215.1"/>
    <property type="molecule type" value="Genomic_DNA"/>
</dbReference>
<keyword evidence="3" id="KW-1185">Reference proteome</keyword>
<dbReference type="InParanoid" id="A0A6L2PXM0"/>
<gene>
    <name evidence="2" type="ORF">Cfor_01319</name>
</gene>
<sequence>MVVKNAVWTGKVVVKGPSSSDGVVIEDQLSNADLVKDPILCDGEVVKDVFFSGKDVVKEQLVFDIDDILLSNVSVVEHVLYSEGDIVNDPLWSDGNVVGVTVPSGVQCTEVGNSVLCSTDAMRNHLAGDMGLEDVSLLYHRYEPAYCNFCIMHHSVTCKVQSKGAGIREVDRAKDSRLSKMERGEDFSLCSVEQVKYFGSCKECATEQCEDIGWKAQGRTCLKNEDSRCNWRRRRRNLVWWLLLLFLGAAPLASGQLRPVTDISISRAGGGELCVGIVQGWTTGIVFSGDASHVHFGGFWFEFCAGRRPPGCMGTTSSFRVLSSSS</sequence>
<organism evidence="2 3">
    <name type="scientific">Coptotermes formosanus</name>
    <name type="common">Formosan subterranean termite</name>
    <dbReference type="NCBI Taxonomy" id="36987"/>
    <lineage>
        <taxon>Eukaryota</taxon>
        <taxon>Metazoa</taxon>
        <taxon>Ecdysozoa</taxon>
        <taxon>Arthropoda</taxon>
        <taxon>Hexapoda</taxon>
        <taxon>Insecta</taxon>
        <taxon>Pterygota</taxon>
        <taxon>Neoptera</taxon>
        <taxon>Polyneoptera</taxon>
        <taxon>Dictyoptera</taxon>
        <taxon>Blattodea</taxon>
        <taxon>Blattoidea</taxon>
        <taxon>Termitoidae</taxon>
        <taxon>Rhinotermitidae</taxon>
        <taxon>Coptotermes</taxon>
    </lineage>
</organism>
<protein>
    <submittedName>
        <fullName evidence="2">Uncharacterized protein</fullName>
    </submittedName>
</protein>
<comment type="caution">
    <text evidence="2">The sequence shown here is derived from an EMBL/GenBank/DDBJ whole genome shotgun (WGS) entry which is preliminary data.</text>
</comment>
<dbReference type="Proteomes" id="UP000502823">
    <property type="component" value="Unassembled WGS sequence"/>
</dbReference>
<keyword evidence="1" id="KW-0472">Membrane</keyword>
<feature type="transmembrane region" description="Helical" evidence="1">
    <location>
        <begin position="238"/>
        <end position="257"/>
    </location>
</feature>
<proteinExistence type="predicted"/>
<accession>A0A6L2PXM0</accession>
<evidence type="ECO:0000256" key="1">
    <source>
        <dbReference type="SAM" id="Phobius"/>
    </source>
</evidence>
<reference evidence="3" key="1">
    <citation type="submission" date="2020-01" db="EMBL/GenBank/DDBJ databases">
        <title>Draft genome sequence of the Termite Coptotermes fromosanus.</title>
        <authorList>
            <person name="Itakura S."/>
            <person name="Yosikawa Y."/>
            <person name="Umezawa K."/>
        </authorList>
    </citation>
    <scope>NUCLEOTIDE SEQUENCE [LARGE SCALE GENOMIC DNA]</scope>
</reference>
<keyword evidence="1" id="KW-1133">Transmembrane helix</keyword>
<evidence type="ECO:0000313" key="3">
    <source>
        <dbReference type="Proteomes" id="UP000502823"/>
    </source>
</evidence>
<evidence type="ECO:0000313" key="2">
    <source>
        <dbReference type="EMBL" id="GFG35215.1"/>
    </source>
</evidence>
<dbReference type="AlphaFoldDB" id="A0A6L2PXM0"/>
<name>A0A6L2PXM0_COPFO</name>